<gene>
    <name evidence="1" type="ORF">GCM10022291_26460</name>
</gene>
<dbReference type="SUPFAM" id="SSF49899">
    <property type="entry name" value="Concanavalin A-like lectins/glucanases"/>
    <property type="match status" value="1"/>
</dbReference>
<comment type="caution">
    <text evidence="1">The sequence shown here is derived from an EMBL/GenBank/DDBJ whole genome shotgun (WGS) entry which is preliminary data.</text>
</comment>
<accession>A0ABP8CDJ3</accession>
<sequence>MKNIIITVLLCVSIGVFGQSEVINSLKVEKGNLLFSDDFERKEGLGDWTVHEKFNGAFTINKGKWVTKEIEGAGHGSTARVHFNYKDVVIEFDFKFRGAKRFNIVMDDMACKSVWAGHICRVSFSKNSFTVQDDKTGTMDLKIRNQIKDNPKKKLELKALLDSKKTVVKNTFEDNKWYHVIITKKGAVLECKVDGKIAQIKSEGINHLNLNKFGPTITGADILFDNINMWSIK</sequence>
<keyword evidence="2" id="KW-1185">Reference proteome</keyword>
<evidence type="ECO:0000313" key="1">
    <source>
        <dbReference type="EMBL" id="GAA4237936.1"/>
    </source>
</evidence>
<name>A0ABP8CDJ3_9FLAO</name>
<organism evidence="1 2">
    <name type="scientific">Postechiella marina</name>
    <dbReference type="NCBI Taxonomy" id="943941"/>
    <lineage>
        <taxon>Bacteria</taxon>
        <taxon>Pseudomonadati</taxon>
        <taxon>Bacteroidota</taxon>
        <taxon>Flavobacteriia</taxon>
        <taxon>Flavobacteriales</taxon>
        <taxon>Flavobacteriaceae</taxon>
        <taxon>Postechiella</taxon>
    </lineage>
</organism>
<proteinExistence type="predicted"/>
<protein>
    <submittedName>
        <fullName evidence="1">DUF1080 domain-containing protein</fullName>
    </submittedName>
</protein>
<dbReference type="InterPro" id="IPR013320">
    <property type="entry name" value="ConA-like_dom_sf"/>
</dbReference>
<reference evidence="2" key="1">
    <citation type="journal article" date="2019" name="Int. J. Syst. Evol. Microbiol.">
        <title>The Global Catalogue of Microorganisms (GCM) 10K type strain sequencing project: providing services to taxonomists for standard genome sequencing and annotation.</title>
        <authorList>
            <consortium name="The Broad Institute Genomics Platform"/>
            <consortium name="The Broad Institute Genome Sequencing Center for Infectious Disease"/>
            <person name="Wu L."/>
            <person name="Ma J."/>
        </authorList>
    </citation>
    <scope>NUCLEOTIDE SEQUENCE [LARGE SCALE GENOMIC DNA]</scope>
    <source>
        <strain evidence="2">JCM 17630</strain>
    </source>
</reference>
<dbReference type="Gene3D" id="2.60.120.560">
    <property type="entry name" value="Exo-inulinase, domain 1"/>
    <property type="match status" value="1"/>
</dbReference>
<dbReference type="Proteomes" id="UP001501496">
    <property type="component" value="Unassembled WGS sequence"/>
</dbReference>
<dbReference type="EMBL" id="BAABCA010000005">
    <property type="protein sequence ID" value="GAA4237936.1"/>
    <property type="molecule type" value="Genomic_DNA"/>
</dbReference>
<evidence type="ECO:0000313" key="2">
    <source>
        <dbReference type="Proteomes" id="UP001501496"/>
    </source>
</evidence>
<dbReference type="RefSeq" id="WP_344788764.1">
    <property type="nucleotide sequence ID" value="NZ_BAABCA010000005.1"/>
</dbReference>